<dbReference type="AlphaFoldDB" id="A0A8T0I038"/>
<evidence type="ECO:0000313" key="2">
    <source>
        <dbReference type="Proteomes" id="UP000822688"/>
    </source>
</evidence>
<reference evidence="1" key="1">
    <citation type="submission" date="2020-06" db="EMBL/GenBank/DDBJ databases">
        <title>WGS assembly of Ceratodon purpureus strain R40.</title>
        <authorList>
            <person name="Carey S.B."/>
            <person name="Jenkins J."/>
            <person name="Shu S."/>
            <person name="Lovell J.T."/>
            <person name="Sreedasyam A."/>
            <person name="Maumus F."/>
            <person name="Tiley G.P."/>
            <person name="Fernandez-Pozo N."/>
            <person name="Barry K."/>
            <person name="Chen C."/>
            <person name="Wang M."/>
            <person name="Lipzen A."/>
            <person name="Daum C."/>
            <person name="Saski C.A."/>
            <person name="Payton A.C."/>
            <person name="Mcbreen J.C."/>
            <person name="Conrad R.E."/>
            <person name="Kollar L.M."/>
            <person name="Olsson S."/>
            <person name="Huttunen S."/>
            <person name="Landis J.B."/>
            <person name="Wickett N.J."/>
            <person name="Johnson M.G."/>
            <person name="Rensing S.A."/>
            <person name="Grimwood J."/>
            <person name="Schmutz J."/>
            <person name="Mcdaniel S.F."/>
        </authorList>
    </citation>
    <scope>NUCLEOTIDE SEQUENCE</scope>
    <source>
        <strain evidence="1">R40</strain>
    </source>
</reference>
<keyword evidence="2" id="KW-1185">Reference proteome</keyword>
<sequence length="161" mass="18103">MGLQEASVTFGSGFEESFEPDEFYESFQAPKFHDFTAPEEPIDPDEFFMAQPGMVLKKAVVVEDAKTVAPKILKVNWSLHRTSPRQLKGVRSCKHLLRLLTLQRRQSGLPKILALSCYLLLCQTLKCSAAYLRFVHVGLLGCSESFRAESLTLFIICTIVC</sequence>
<protein>
    <submittedName>
        <fullName evidence="1">Uncharacterized protein</fullName>
    </submittedName>
</protein>
<accession>A0A8T0I038</accession>
<name>A0A8T0I038_CERPU</name>
<comment type="caution">
    <text evidence="1">The sequence shown here is derived from an EMBL/GenBank/DDBJ whole genome shotgun (WGS) entry which is preliminary data.</text>
</comment>
<gene>
    <name evidence="1" type="ORF">KC19_5G077300</name>
</gene>
<evidence type="ECO:0000313" key="1">
    <source>
        <dbReference type="EMBL" id="KAG0576397.1"/>
    </source>
</evidence>
<dbReference type="Proteomes" id="UP000822688">
    <property type="component" value="Chromosome 5"/>
</dbReference>
<dbReference type="EMBL" id="CM026425">
    <property type="protein sequence ID" value="KAG0576397.1"/>
    <property type="molecule type" value="Genomic_DNA"/>
</dbReference>
<proteinExistence type="predicted"/>
<organism evidence="1 2">
    <name type="scientific">Ceratodon purpureus</name>
    <name type="common">Fire moss</name>
    <name type="synonym">Dicranum purpureum</name>
    <dbReference type="NCBI Taxonomy" id="3225"/>
    <lineage>
        <taxon>Eukaryota</taxon>
        <taxon>Viridiplantae</taxon>
        <taxon>Streptophyta</taxon>
        <taxon>Embryophyta</taxon>
        <taxon>Bryophyta</taxon>
        <taxon>Bryophytina</taxon>
        <taxon>Bryopsida</taxon>
        <taxon>Dicranidae</taxon>
        <taxon>Pseudoditrichales</taxon>
        <taxon>Ditrichaceae</taxon>
        <taxon>Ceratodon</taxon>
    </lineage>
</organism>